<feature type="region of interest" description="Disordered" evidence="1">
    <location>
        <begin position="20"/>
        <end position="168"/>
    </location>
</feature>
<feature type="compositionally biased region" description="Low complexity" evidence="1">
    <location>
        <begin position="146"/>
        <end position="161"/>
    </location>
</feature>
<feature type="chain" id="PRO_5031285201" evidence="2">
    <location>
        <begin position="24"/>
        <end position="399"/>
    </location>
</feature>
<sequence length="399" mass="40129">MRSNASIFALSLLALCGGVPSHAQPLQRQGSVGAQAYGGPQSQPDDASAETWRAADGTIRTRPARVQPQSQPAPEPMVVQPEPQPQWADPAPAAAQSGAPGASYAAPGSTPTRRAPATPAPRQEAPRPRQAPPQVATVMPDGFTDPAAGAAGPSGSSQPAPGETPRYDEIGYAGVRPVSGGGAMDQSVVAVHRSLPANSYVEVTSLETGRTILVLVTGTDPGADRPIDLSAGAARLLGANGDSIGVRIRLVNPPAMDKAALQAGRPAADRADAPPVLLTALRKRLPGAPGQADAASRTPSAAAAAYGPPRVSVAPRPAPVRTAPPAARPAAGGRYIVQVAALSNASRAQALAQSLGGFVKPGGGLHRVQLGPFATAGEAEAARRRAAGAGYGDARVQAN</sequence>
<dbReference type="Proteomes" id="UP000564677">
    <property type="component" value="Unassembled WGS sequence"/>
</dbReference>
<feature type="compositionally biased region" description="Low complexity" evidence="1">
    <location>
        <begin position="76"/>
        <end position="123"/>
    </location>
</feature>
<dbReference type="InterPro" id="IPR036908">
    <property type="entry name" value="RlpA-like_sf"/>
</dbReference>
<dbReference type="Gene3D" id="3.30.70.1070">
    <property type="entry name" value="Sporulation related repeat"/>
    <property type="match status" value="1"/>
</dbReference>
<dbReference type="InterPro" id="IPR036680">
    <property type="entry name" value="SPOR-like_sf"/>
</dbReference>
<keyword evidence="4" id="KW-0449">Lipoprotein</keyword>
<evidence type="ECO:0000256" key="1">
    <source>
        <dbReference type="SAM" id="MobiDB-lite"/>
    </source>
</evidence>
<dbReference type="PANTHER" id="PTHR34183:SF1">
    <property type="entry name" value="ENDOLYTIC PEPTIDOGLYCAN TRANSGLYCOSYLASE RLPA"/>
    <property type="match status" value="1"/>
</dbReference>
<evidence type="ECO:0000256" key="2">
    <source>
        <dbReference type="SAM" id="SignalP"/>
    </source>
</evidence>
<proteinExistence type="predicted"/>
<keyword evidence="2" id="KW-0732">Signal</keyword>
<evidence type="ECO:0000259" key="3">
    <source>
        <dbReference type="Pfam" id="PF05036"/>
    </source>
</evidence>
<organism evidence="4 5">
    <name type="scientific">Sphingomonas leidyi</name>
    <dbReference type="NCBI Taxonomy" id="68569"/>
    <lineage>
        <taxon>Bacteria</taxon>
        <taxon>Pseudomonadati</taxon>
        <taxon>Pseudomonadota</taxon>
        <taxon>Alphaproteobacteria</taxon>
        <taxon>Sphingomonadales</taxon>
        <taxon>Sphingomonadaceae</taxon>
        <taxon>Sphingomonas</taxon>
    </lineage>
</organism>
<comment type="caution">
    <text evidence="4">The sequence shown here is derived from an EMBL/GenBank/DDBJ whole genome shotgun (WGS) entry which is preliminary data.</text>
</comment>
<feature type="signal peptide" evidence="2">
    <location>
        <begin position="1"/>
        <end position="23"/>
    </location>
</feature>
<accession>A0A7X5UYW2</accession>
<feature type="compositionally biased region" description="Low complexity" evidence="1">
    <location>
        <begin position="292"/>
        <end position="327"/>
    </location>
</feature>
<feature type="domain" description="SPOR" evidence="3">
    <location>
        <begin position="331"/>
        <end position="395"/>
    </location>
</feature>
<dbReference type="SUPFAM" id="SSF110997">
    <property type="entry name" value="Sporulation related repeat"/>
    <property type="match status" value="1"/>
</dbReference>
<dbReference type="EMBL" id="JAASQV010000001">
    <property type="protein sequence ID" value="NIJ64759.1"/>
    <property type="molecule type" value="Genomic_DNA"/>
</dbReference>
<dbReference type="GO" id="GO:0042834">
    <property type="term" value="F:peptidoglycan binding"/>
    <property type="evidence" value="ECO:0007669"/>
    <property type="project" value="InterPro"/>
</dbReference>
<dbReference type="Gene3D" id="2.40.40.10">
    <property type="entry name" value="RlpA-like domain"/>
    <property type="match status" value="1"/>
</dbReference>
<dbReference type="InterPro" id="IPR007730">
    <property type="entry name" value="SPOR-like_dom"/>
</dbReference>
<dbReference type="Pfam" id="PF05036">
    <property type="entry name" value="SPOR"/>
    <property type="match status" value="1"/>
</dbReference>
<evidence type="ECO:0000313" key="4">
    <source>
        <dbReference type="EMBL" id="NIJ64759.1"/>
    </source>
</evidence>
<reference evidence="4 5" key="1">
    <citation type="submission" date="2020-03" db="EMBL/GenBank/DDBJ databases">
        <title>Genomic Encyclopedia of Type Strains, Phase IV (KMG-IV): sequencing the most valuable type-strain genomes for metagenomic binning, comparative biology and taxonomic classification.</title>
        <authorList>
            <person name="Goeker M."/>
        </authorList>
    </citation>
    <scope>NUCLEOTIDE SEQUENCE [LARGE SCALE GENOMIC DNA]</scope>
    <source>
        <strain evidence="4 5">DSM 4733</strain>
    </source>
</reference>
<feature type="region of interest" description="Disordered" evidence="1">
    <location>
        <begin position="287"/>
        <end position="327"/>
    </location>
</feature>
<keyword evidence="5" id="KW-1185">Reference proteome</keyword>
<gene>
    <name evidence="4" type="ORF">FHR20_001690</name>
</gene>
<dbReference type="PANTHER" id="PTHR34183">
    <property type="entry name" value="ENDOLYTIC PEPTIDOGLYCAN TRANSGLYCOSYLASE RLPA"/>
    <property type="match status" value="1"/>
</dbReference>
<name>A0A7X5UYW2_9SPHN</name>
<dbReference type="RefSeq" id="WP_167299091.1">
    <property type="nucleotide sequence ID" value="NZ_JAASQV010000001.1"/>
</dbReference>
<evidence type="ECO:0000313" key="5">
    <source>
        <dbReference type="Proteomes" id="UP000564677"/>
    </source>
</evidence>
<protein>
    <submittedName>
        <fullName evidence="4">Rare lipoprotein A</fullName>
    </submittedName>
</protein>
<dbReference type="AlphaFoldDB" id="A0A7X5UYW2"/>